<accession>A0ACB9C940</accession>
<proteinExistence type="predicted"/>
<gene>
    <name evidence="1" type="ORF">L1987_61905</name>
</gene>
<dbReference type="EMBL" id="CM042038">
    <property type="protein sequence ID" value="KAI3730730.1"/>
    <property type="molecule type" value="Genomic_DNA"/>
</dbReference>
<evidence type="ECO:0000313" key="1">
    <source>
        <dbReference type="EMBL" id="KAI3730730.1"/>
    </source>
</evidence>
<name>A0ACB9C940_9ASTR</name>
<dbReference type="Proteomes" id="UP001056120">
    <property type="component" value="Linkage Group LG21"/>
</dbReference>
<reference evidence="1 2" key="2">
    <citation type="journal article" date="2022" name="Mol. Ecol. Resour.">
        <title>The genomes of chicory, endive, great burdock and yacon provide insights into Asteraceae paleo-polyploidization history and plant inulin production.</title>
        <authorList>
            <person name="Fan W."/>
            <person name="Wang S."/>
            <person name="Wang H."/>
            <person name="Wang A."/>
            <person name="Jiang F."/>
            <person name="Liu H."/>
            <person name="Zhao H."/>
            <person name="Xu D."/>
            <person name="Zhang Y."/>
        </authorList>
    </citation>
    <scope>NUCLEOTIDE SEQUENCE [LARGE SCALE GENOMIC DNA]</scope>
    <source>
        <strain evidence="2">cv. Yunnan</strain>
        <tissue evidence="1">Leaves</tissue>
    </source>
</reference>
<organism evidence="1 2">
    <name type="scientific">Smallanthus sonchifolius</name>
    <dbReference type="NCBI Taxonomy" id="185202"/>
    <lineage>
        <taxon>Eukaryota</taxon>
        <taxon>Viridiplantae</taxon>
        <taxon>Streptophyta</taxon>
        <taxon>Embryophyta</taxon>
        <taxon>Tracheophyta</taxon>
        <taxon>Spermatophyta</taxon>
        <taxon>Magnoliopsida</taxon>
        <taxon>eudicotyledons</taxon>
        <taxon>Gunneridae</taxon>
        <taxon>Pentapetalae</taxon>
        <taxon>asterids</taxon>
        <taxon>campanulids</taxon>
        <taxon>Asterales</taxon>
        <taxon>Asteraceae</taxon>
        <taxon>Asteroideae</taxon>
        <taxon>Heliantheae alliance</taxon>
        <taxon>Millerieae</taxon>
        <taxon>Smallanthus</taxon>
    </lineage>
</organism>
<reference evidence="2" key="1">
    <citation type="journal article" date="2022" name="Mol. Ecol. Resour.">
        <title>The genomes of chicory, endive, great burdock and yacon provide insights into Asteraceae palaeo-polyploidization history and plant inulin production.</title>
        <authorList>
            <person name="Fan W."/>
            <person name="Wang S."/>
            <person name="Wang H."/>
            <person name="Wang A."/>
            <person name="Jiang F."/>
            <person name="Liu H."/>
            <person name="Zhao H."/>
            <person name="Xu D."/>
            <person name="Zhang Y."/>
        </authorList>
    </citation>
    <scope>NUCLEOTIDE SEQUENCE [LARGE SCALE GENOMIC DNA]</scope>
    <source>
        <strain evidence="2">cv. Yunnan</strain>
    </source>
</reference>
<comment type="caution">
    <text evidence="1">The sequence shown here is derived from an EMBL/GenBank/DDBJ whole genome shotgun (WGS) entry which is preliminary data.</text>
</comment>
<evidence type="ECO:0000313" key="2">
    <source>
        <dbReference type="Proteomes" id="UP001056120"/>
    </source>
</evidence>
<keyword evidence="2" id="KW-1185">Reference proteome</keyword>
<protein>
    <submittedName>
        <fullName evidence="1">Uncharacterized protein</fullName>
    </submittedName>
</protein>
<sequence length="94" mass="11318">MVRRMTKEMKVRAVIRVLRVSRFLRRGDYDAEKVKGRKRREMGMKWREWKLRIRFVRRRGDVIEAVKLSFINGVYKLNCEDGKEGMLTNSVIQS</sequence>